<dbReference type="EMBL" id="FPLD01000037">
    <property type="protein sequence ID" value="SGY90616.1"/>
    <property type="molecule type" value="Genomic_DNA"/>
</dbReference>
<evidence type="ECO:0000256" key="6">
    <source>
        <dbReference type="RuleBase" id="RU004057"/>
    </source>
</evidence>
<accession>A0A1L0AR55</accession>
<dbReference type="InterPro" id="IPR017270">
    <property type="entry name" value="MotA/TolQ/ExbB-rel"/>
</dbReference>
<dbReference type="PANTHER" id="PTHR30625:SF11">
    <property type="entry name" value="MOTA_TOLQ_EXBB PROTON CHANNEL DOMAIN-CONTAINING PROTEIN"/>
    <property type="match status" value="1"/>
</dbReference>
<keyword evidence="5 8" id="KW-0472">Membrane</keyword>
<dbReference type="GO" id="GO:0005886">
    <property type="term" value="C:plasma membrane"/>
    <property type="evidence" value="ECO:0007669"/>
    <property type="project" value="UniProtKB-SubCell"/>
</dbReference>
<dbReference type="InterPro" id="IPR050790">
    <property type="entry name" value="ExbB/TolQ_transport"/>
</dbReference>
<feature type="signal peptide" evidence="9">
    <location>
        <begin position="1"/>
        <end position="37"/>
    </location>
</feature>
<feature type="transmembrane region" description="Helical" evidence="8">
    <location>
        <begin position="291"/>
        <end position="315"/>
    </location>
</feature>
<evidence type="ECO:0000256" key="3">
    <source>
        <dbReference type="ARBA" id="ARBA00022692"/>
    </source>
</evidence>
<keyword evidence="3 8" id="KW-0812">Transmembrane</keyword>
<reference evidence="11 12" key="1">
    <citation type="submission" date="2016-11" db="EMBL/GenBank/DDBJ databases">
        <authorList>
            <person name="Jaros S."/>
            <person name="Januszkiewicz K."/>
            <person name="Wedrychowicz H."/>
        </authorList>
    </citation>
    <scope>NUCLEOTIDE SEQUENCE [LARGE SCALE GENOMIC DNA]</scope>
    <source>
        <strain evidence="11">NVI 5450</strain>
    </source>
</reference>
<feature type="transmembrane region" description="Helical" evidence="8">
    <location>
        <begin position="420"/>
        <end position="441"/>
    </location>
</feature>
<name>A0A1L0AR55_9GAMM</name>
<dbReference type="AlphaFoldDB" id="A0A1L0AR55"/>
<comment type="similarity">
    <text evidence="6">Belongs to the exbB/tolQ family.</text>
</comment>
<keyword evidence="4 8" id="KW-1133">Transmembrane helix</keyword>
<gene>
    <name evidence="11" type="ORF">NVI5450_1135</name>
</gene>
<evidence type="ECO:0000256" key="1">
    <source>
        <dbReference type="ARBA" id="ARBA00004651"/>
    </source>
</evidence>
<comment type="subcellular location">
    <subcellularLocation>
        <location evidence="1">Cell membrane</location>
        <topology evidence="1">Multi-pass membrane protein</topology>
    </subcellularLocation>
    <subcellularLocation>
        <location evidence="6">Membrane</location>
        <topology evidence="6">Multi-pass membrane protein</topology>
    </subcellularLocation>
</comment>
<feature type="transmembrane region" description="Helical" evidence="8">
    <location>
        <begin position="382"/>
        <end position="400"/>
    </location>
</feature>
<evidence type="ECO:0000259" key="10">
    <source>
        <dbReference type="Pfam" id="PF01618"/>
    </source>
</evidence>
<feature type="coiled-coil region" evidence="7">
    <location>
        <begin position="74"/>
        <end position="119"/>
    </location>
</feature>
<evidence type="ECO:0000256" key="4">
    <source>
        <dbReference type="ARBA" id="ARBA00022989"/>
    </source>
</evidence>
<dbReference type="RefSeq" id="WP_075518046.1">
    <property type="nucleotide sequence ID" value="NZ_FPLD01000037.1"/>
</dbReference>
<dbReference type="PIRSF" id="PIRSF037714">
    <property type="entry name" value="TolR"/>
    <property type="match status" value="1"/>
</dbReference>
<evidence type="ECO:0000256" key="2">
    <source>
        <dbReference type="ARBA" id="ARBA00022475"/>
    </source>
</evidence>
<evidence type="ECO:0000256" key="5">
    <source>
        <dbReference type="ARBA" id="ARBA00023136"/>
    </source>
</evidence>
<dbReference type="Proteomes" id="UP000183794">
    <property type="component" value="Unassembled WGS sequence"/>
</dbReference>
<sequence length="489" mass="52605">MNSRFSVNKAKLFLTKTLLLSVLTVSAYTLTINPVVAADTLNNDAQVVSEKLLKDTKQDNKQLTKALKQREAGFKLTEQEIKQQRQALLAQQRQLQNETETLSQEFTRNEEKLAKLETNLRLETGSLGELFGVVRQSAKQLNSEISTAVTAIDSATFAPIVVDVVAAKTLPSMLQLTGLWSALSEQIKASGEIKTVNVAVIDGAGQLADKQAVRIGSIGLVGEKGYLTWNGEKQTATAYLRQPEKGPVAADLINADVIGNILVLDPSRGVMLTQLENTPTLKDLLENGGTVGYVIISLLVIGLLIATVQGTKLVITRRQIRQQLANPSLIGDNPLGRILQVYVDSNVKSALHNSTEALELRLMEVVVDEQQGLEKGLSMLKLLAALAPMLGLLGTVTGMIETFQVITQFGNGDPKVMAGGISMALITTVLGLVAAMPLLLAHNILSTQADNIRDILEKQGISLVAEEAEKLAVAAVNDTNVTPFTQQMG</sequence>
<keyword evidence="9" id="KW-0732">Signal</keyword>
<dbReference type="InterPro" id="IPR002898">
    <property type="entry name" value="MotA_ExbB_proton_chnl"/>
</dbReference>
<evidence type="ECO:0000256" key="9">
    <source>
        <dbReference type="SAM" id="SignalP"/>
    </source>
</evidence>
<organism evidence="11 12">
    <name type="scientific">Moritella viscosa</name>
    <dbReference type="NCBI Taxonomy" id="80854"/>
    <lineage>
        <taxon>Bacteria</taxon>
        <taxon>Pseudomonadati</taxon>
        <taxon>Pseudomonadota</taxon>
        <taxon>Gammaproteobacteria</taxon>
        <taxon>Alteromonadales</taxon>
        <taxon>Moritellaceae</taxon>
        <taxon>Moritella</taxon>
    </lineage>
</organism>
<dbReference type="GO" id="GO:0017038">
    <property type="term" value="P:protein import"/>
    <property type="evidence" value="ECO:0007669"/>
    <property type="project" value="TreeGrafter"/>
</dbReference>
<dbReference type="Pfam" id="PF01618">
    <property type="entry name" value="MotA_ExbB"/>
    <property type="match status" value="1"/>
</dbReference>
<protein>
    <submittedName>
        <fullName evidence="11">Putative biopolymer transport proteinExbB-related protein</fullName>
    </submittedName>
</protein>
<keyword evidence="6" id="KW-0653">Protein transport</keyword>
<evidence type="ECO:0000256" key="7">
    <source>
        <dbReference type="SAM" id="Coils"/>
    </source>
</evidence>
<keyword evidence="7" id="KW-0175">Coiled coil</keyword>
<dbReference type="OrthoDB" id="4045at2"/>
<keyword evidence="2" id="KW-1003">Cell membrane</keyword>
<keyword evidence="6" id="KW-0813">Transport</keyword>
<dbReference type="PANTHER" id="PTHR30625">
    <property type="entry name" value="PROTEIN TOLQ"/>
    <property type="match status" value="1"/>
</dbReference>
<evidence type="ECO:0000313" key="11">
    <source>
        <dbReference type="EMBL" id="SGY90616.1"/>
    </source>
</evidence>
<feature type="chain" id="PRO_5013018478" evidence="9">
    <location>
        <begin position="38"/>
        <end position="489"/>
    </location>
</feature>
<evidence type="ECO:0000313" key="12">
    <source>
        <dbReference type="Proteomes" id="UP000183794"/>
    </source>
</evidence>
<evidence type="ECO:0000256" key="8">
    <source>
        <dbReference type="SAM" id="Phobius"/>
    </source>
</evidence>
<proteinExistence type="inferred from homology"/>
<feature type="domain" description="MotA/TolQ/ExbB proton channel" evidence="10">
    <location>
        <begin position="333"/>
        <end position="457"/>
    </location>
</feature>